<evidence type="ECO:0000313" key="4">
    <source>
        <dbReference type="Proteomes" id="UP000600139"/>
    </source>
</evidence>
<gene>
    <name evidence="3" type="ORF">JIN84_02355</name>
</gene>
<name>A0A934R0F0_9BACT</name>
<evidence type="ECO:0000256" key="1">
    <source>
        <dbReference type="SAM" id="MobiDB-lite"/>
    </source>
</evidence>
<accession>A0A934R0F0</accession>
<dbReference type="EMBL" id="JAENIK010000004">
    <property type="protein sequence ID" value="MBK1814437.1"/>
    <property type="molecule type" value="Genomic_DNA"/>
</dbReference>
<evidence type="ECO:0000256" key="2">
    <source>
        <dbReference type="SAM" id="SignalP"/>
    </source>
</evidence>
<keyword evidence="4" id="KW-1185">Reference proteome</keyword>
<protein>
    <recommendedName>
        <fullName evidence="5">Lipoprotein</fullName>
    </recommendedName>
</protein>
<feature type="signal peptide" evidence="2">
    <location>
        <begin position="1"/>
        <end position="22"/>
    </location>
</feature>
<feature type="chain" id="PRO_5037696281" description="Lipoprotein" evidence="2">
    <location>
        <begin position="23"/>
        <end position="63"/>
    </location>
</feature>
<feature type="compositionally biased region" description="Low complexity" evidence="1">
    <location>
        <begin position="53"/>
        <end position="63"/>
    </location>
</feature>
<reference evidence="3" key="1">
    <citation type="submission" date="2021-01" db="EMBL/GenBank/DDBJ databases">
        <title>Modified the classification status of verrucomicrobia.</title>
        <authorList>
            <person name="Feng X."/>
        </authorList>
    </citation>
    <scope>NUCLEOTIDE SEQUENCE</scope>
    <source>
        <strain evidence="3">JCM 18052</strain>
    </source>
</reference>
<evidence type="ECO:0008006" key="5">
    <source>
        <dbReference type="Google" id="ProtNLM"/>
    </source>
</evidence>
<dbReference type="Proteomes" id="UP000600139">
    <property type="component" value="Unassembled WGS sequence"/>
</dbReference>
<feature type="region of interest" description="Disordered" evidence="1">
    <location>
        <begin position="27"/>
        <end position="63"/>
    </location>
</feature>
<organism evidence="3 4">
    <name type="scientific">Luteolibacter yonseiensis</name>
    <dbReference type="NCBI Taxonomy" id="1144680"/>
    <lineage>
        <taxon>Bacteria</taxon>
        <taxon>Pseudomonadati</taxon>
        <taxon>Verrucomicrobiota</taxon>
        <taxon>Verrucomicrobiia</taxon>
        <taxon>Verrucomicrobiales</taxon>
        <taxon>Verrucomicrobiaceae</taxon>
        <taxon>Luteolibacter</taxon>
    </lineage>
</organism>
<dbReference type="RefSeq" id="WP_200349403.1">
    <property type="nucleotide sequence ID" value="NZ_BAABHZ010000010.1"/>
</dbReference>
<sequence length="63" mass="6848">MKRNIALLFFSLAAAFGFSSCADDADPKPVGPVSETSRIPWNSPVAGQGQGQFGMMPQNQYRR</sequence>
<keyword evidence="2" id="KW-0732">Signal</keyword>
<comment type="caution">
    <text evidence="3">The sequence shown here is derived from an EMBL/GenBank/DDBJ whole genome shotgun (WGS) entry which is preliminary data.</text>
</comment>
<dbReference type="AlphaFoldDB" id="A0A934R0F0"/>
<dbReference type="PROSITE" id="PS51257">
    <property type="entry name" value="PROKAR_LIPOPROTEIN"/>
    <property type="match status" value="1"/>
</dbReference>
<evidence type="ECO:0000313" key="3">
    <source>
        <dbReference type="EMBL" id="MBK1814437.1"/>
    </source>
</evidence>
<proteinExistence type="predicted"/>